<keyword evidence="2" id="KW-1185">Reference proteome</keyword>
<name>A0A3P8AHZ8_HELPZ</name>
<dbReference type="WBParaSite" id="HPBE_0001567301-mRNA-1">
    <property type="protein sequence ID" value="HPBE_0001567301-mRNA-1"/>
    <property type="gene ID" value="HPBE_0001567301"/>
</dbReference>
<dbReference type="InterPro" id="IPR029056">
    <property type="entry name" value="Ribokinase-like"/>
</dbReference>
<evidence type="ECO:0000313" key="1">
    <source>
        <dbReference type="EMBL" id="VDP03530.1"/>
    </source>
</evidence>
<gene>
    <name evidence="1" type="ORF">HPBE_LOCUS15672</name>
</gene>
<proteinExistence type="predicted"/>
<protein>
    <submittedName>
        <fullName evidence="3">PfkB domain-containing protein</fullName>
    </submittedName>
</protein>
<evidence type="ECO:0000313" key="3">
    <source>
        <dbReference type="WBParaSite" id="HPBE_0001567301-mRNA-1"/>
    </source>
</evidence>
<reference evidence="3" key="2">
    <citation type="submission" date="2019-09" db="UniProtKB">
        <authorList>
            <consortium name="WormBaseParasite"/>
        </authorList>
    </citation>
    <scope>IDENTIFICATION</scope>
</reference>
<dbReference type="OrthoDB" id="415590at2759"/>
<dbReference type="SUPFAM" id="SSF53613">
    <property type="entry name" value="Ribokinase-like"/>
    <property type="match status" value="1"/>
</dbReference>
<reference evidence="1 2" key="1">
    <citation type="submission" date="2018-11" db="EMBL/GenBank/DDBJ databases">
        <authorList>
            <consortium name="Pathogen Informatics"/>
        </authorList>
    </citation>
    <scope>NUCLEOTIDE SEQUENCE [LARGE SCALE GENOMIC DNA]</scope>
</reference>
<organism evidence="1">
    <name type="scientific">Heligmosomoides polygyrus</name>
    <name type="common">Parasitic roundworm</name>
    <dbReference type="NCBI Taxonomy" id="6339"/>
    <lineage>
        <taxon>Eukaryota</taxon>
        <taxon>Metazoa</taxon>
        <taxon>Ecdysozoa</taxon>
        <taxon>Nematoda</taxon>
        <taxon>Chromadorea</taxon>
        <taxon>Rhabditida</taxon>
        <taxon>Rhabditina</taxon>
        <taxon>Rhabditomorpha</taxon>
        <taxon>Strongyloidea</taxon>
        <taxon>Heligmosomidae</taxon>
        <taxon>Heligmosomoides</taxon>
    </lineage>
</organism>
<evidence type="ECO:0000313" key="2">
    <source>
        <dbReference type="Proteomes" id="UP000050761"/>
    </source>
</evidence>
<dbReference type="Gene3D" id="3.40.1190.20">
    <property type="match status" value="1"/>
</dbReference>
<dbReference type="Proteomes" id="UP000050761">
    <property type="component" value="Unassembled WGS sequence"/>
</dbReference>
<accession>A0A3P8AHZ8</accession>
<sequence length="140" mass="14804">MDSPRIVVFGSIIQDLIRYSLCLLWSFEFVARAKPAFHPSGMGELVPPDLFGIGSAANCPSAGRGNLLYRVYQSKVGDDVLGEENINGLRECGVNVTAVEKSASSSTGVACITVDATGLHSLVSATKGLFIVRDCSDGSY</sequence>
<dbReference type="EMBL" id="UZAH01028979">
    <property type="protein sequence ID" value="VDP03530.1"/>
    <property type="molecule type" value="Genomic_DNA"/>
</dbReference>
<dbReference type="AlphaFoldDB" id="A0A3P8AHZ8"/>